<dbReference type="NCBIfam" id="TIGR00640">
    <property type="entry name" value="acid_CoA_mut_C"/>
    <property type="match status" value="1"/>
</dbReference>
<keyword evidence="7" id="KW-0413">Isomerase</keyword>
<dbReference type="NCBIfam" id="TIGR00641">
    <property type="entry name" value="acid_CoA_mut_N"/>
    <property type="match status" value="1"/>
</dbReference>
<evidence type="ECO:0000256" key="4">
    <source>
        <dbReference type="ARBA" id="ARBA00012398"/>
    </source>
</evidence>
<dbReference type="GO" id="GO:0005737">
    <property type="term" value="C:cytoplasm"/>
    <property type="evidence" value="ECO:0007669"/>
    <property type="project" value="TreeGrafter"/>
</dbReference>
<dbReference type="InterPro" id="IPR036724">
    <property type="entry name" value="Cobalamin-bd_sf"/>
</dbReference>
<dbReference type="GO" id="GO:0031419">
    <property type="term" value="F:cobalamin binding"/>
    <property type="evidence" value="ECO:0007669"/>
    <property type="project" value="UniProtKB-KW"/>
</dbReference>
<dbReference type="CDD" id="cd03679">
    <property type="entry name" value="MM_CoA_mutase_alpha_like"/>
    <property type="match status" value="1"/>
</dbReference>
<dbReference type="Pfam" id="PF02310">
    <property type="entry name" value="B12-binding"/>
    <property type="match status" value="1"/>
</dbReference>
<dbReference type="InterPro" id="IPR006158">
    <property type="entry name" value="Cobalamin-bd"/>
</dbReference>
<evidence type="ECO:0000256" key="7">
    <source>
        <dbReference type="ARBA" id="ARBA00023235"/>
    </source>
</evidence>
<evidence type="ECO:0000256" key="6">
    <source>
        <dbReference type="ARBA" id="ARBA00022723"/>
    </source>
</evidence>
<gene>
    <name evidence="11" type="ORF">DI623_13675</name>
</gene>
<evidence type="ECO:0000256" key="5">
    <source>
        <dbReference type="ARBA" id="ARBA00022628"/>
    </source>
</evidence>
<feature type="domain" description="B12-binding" evidence="10">
    <location>
        <begin position="576"/>
        <end position="708"/>
    </location>
</feature>
<comment type="similarity">
    <text evidence="3">Belongs to the methylmalonyl-CoA mutase family.</text>
</comment>
<dbReference type="CDD" id="cd02071">
    <property type="entry name" value="MM_CoA_mut_B12_BD"/>
    <property type="match status" value="1"/>
</dbReference>
<keyword evidence="8" id="KW-0170">Cobalt</keyword>
<comment type="caution">
    <text evidence="11">The sequence shown here is derived from an EMBL/GenBank/DDBJ whole genome shotgun (WGS) entry which is preliminary data.</text>
</comment>
<evidence type="ECO:0000259" key="10">
    <source>
        <dbReference type="PROSITE" id="PS51332"/>
    </source>
</evidence>
<sequence>MTEKPTLADWQALADKEVKGRDLTWHTPEGIAVKPLYTADDVAGVDPGLPGFAPFTRGVRASMYTGRPWTIRQYAGFSTAEESNAFYHRNLKAGQKGLSVAFDLATHRGYDSDHPRVTGDVGKAGVAIDTIDDMKILFDGIPLGEMSVSMTMNGAVIPILAFFIVAGEEQGVPRAQLEGTIQNDILKEFMVRNTYIYPPEPSMRIISDIFGYTSREMPKFNSISISGYHMQEAGATQVQELAFTIADGMEYVKYGVASGLDIDRFAGRLSFFFAIGMNFFMEVAKLRAARVLWHRVMTKLGARDERSKMLRTHCQTSGVSLTEQDPYNNVIRTTIEAMAAMLGGTQSLHTNALDEAIALPTDFSARIARNTQIVIQEETGMTKVVDPLGGSYYVEALTGELVDKAWEIIERVEAEGGMAKAVAAGWPKAMIEEAAAARQARVDKGDDVIVGVNKYRLKDEDPLEILDVDNVKVREAQIARINKVKASRDEAACQAALDALREGAKGKGNLLELAVECARARATLGEISSAMEDVFGRYDTVPKPVTGVYGGAYAGDERWTRVIDGIEAFERRKGRKPRILVAKMGQDGHDRGANVIASAYSDMGFDVTSGPLFQTPKETLILALEKDVDVIGASSLAAGHKTLIPELIRLLREAGRGDIRVVAGGVIPAQDYEFLRAAGVAGIYGPGSNVVESAADVLRLLGHNMPPEGLEEAAE</sequence>
<dbReference type="PROSITE" id="PS00544">
    <property type="entry name" value="METMALONYL_COA_MUTASE"/>
    <property type="match status" value="1"/>
</dbReference>
<dbReference type="PANTHER" id="PTHR48101:SF4">
    <property type="entry name" value="METHYLMALONYL-COA MUTASE, MITOCHONDRIAL"/>
    <property type="match status" value="1"/>
</dbReference>
<dbReference type="Gene3D" id="3.20.20.240">
    <property type="entry name" value="Methylmalonyl-CoA mutase"/>
    <property type="match status" value="1"/>
</dbReference>
<dbReference type="SUPFAM" id="SSF52242">
    <property type="entry name" value="Cobalamin (vitamin B12)-binding domain"/>
    <property type="match status" value="1"/>
</dbReference>
<dbReference type="PANTHER" id="PTHR48101">
    <property type="entry name" value="METHYLMALONYL-COA MUTASE, MITOCHONDRIAL-RELATED"/>
    <property type="match status" value="1"/>
</dbReference>
<keyword evidence="6" id="KW-0479">Metal-binding</keyword>
<evidence type="ECO:0000256" key="1">
    <source>
        <dbReference type="ARBA" id="ARBA00001922"/>
    </source>
</evidence>
<dbReference type="InterPro" id="IPR006159">
    <property type="entry name" value="Acid_CoA_mut_C"/>
</dbReference>
<dbReference type="InterPro" id="IPR006098">
    <property type="entry name" value="MMCoA_mutase_a_cat"/>
</dbReference>
<protein>
    <recommendedName>
        <fullName evidence="9">Methylmalonyl-CoA mutase</fullName>
        <ecNumber evidence="4">5.4.99.2</ecNumber>
    </recommendedName>
</protein>
<dbReference type="PROSITE" id="PS51332">
    <property type="entry name" value="B12_BINDING"/>
    <property type="match status" value="1"/>
</dbReference>
<dbReference type="EMBL" id="QFNN01000108">
    <property type="protein sequence ID" value="PZO87943.1"/>
    <property type="molecule type" value="Genomic_DNA"/>
</dbReference>
<evidence type="ECO:0000256" key="9">
    <source>
        <dbReference type="ARBA" id="ARBA00072363"/>
    </source>
</evidence>
<dbReference type="InterPro" id="IPR006099">
    <property type="entry name" value="MeMalonylCoA_mutase_a/b_cat"/>
</dbReference>
<dbReference type="Pfam" id="PF01642">
    <property type="entry name" value="MM_CoA_mutase"/>
    <property type="match status" value="1"/>
</dbReference>
<dbReference type="Proteomes" id="UP000249066">
    <property type="component" value="Unassembled WGS sequence"/>
</dbReference>
<dbReference type="SUPFAM" id="SSF51703">
    <property type="entry name" value="Cobalamin (vitamin B12)-dependent enzymes"/>
    <property type="match status" value="1"/>
</dbReference>
<dbReference type="EC" id="5.4.99.2" evidence="4"/>
<dbReference type="FunFam" id="3.20.20.240:FF:000001">
    <property type="entry name" value="Probable methylmalonyl-coa mutase"/>
    <property type="match status" value="1"/>
</dbReference>
<accession>A0A2W5A073</accession>
<evidence type="ECO:0000256" key="8">
    <source>
        <dbReference type="ARBA" id="ARBA00023285"/>
    </source>
</evidence>
<dbReference type="InterPro" id="IPR016176">
    <property type="entry name" value="Cbl-dep_enz_cat"/>
</dbReference>
<evidence type="ECO:0000256" key="3">
    <source>
        <dbReference type="ARBA" id="ARBA00008465"/>
    </source>
</evidence>
<comment type="pathway">
    <text evidence="2">Metabolic intermediate metabolism; propanoyl-CoA degradation; succinyl-CoA from propanoyl-CoA: step 3/3.</text>
</comment>
<dbReference type="Gene3D" id="3.40.50.280">
    <property type="entry name" value="Cobalamin-binding domain"/>
    <property type="match status" value="1"/>
</dbReference>
<name>A0A2W5A073_9SPHN</name>
<organism evidence="11 12">
    <name type="scientific">Sphingomonas sanxanigenens</name>
    <dbReference type="NCBI Taxonomy" id="397260"/>
    <lineage>
        <taxon>Bacteria</taxon>
        <taxon>Pseudomonadati</taxon>
        <taxon>Pseudomonadota</taxon>
        <taxon>Alphaproteobacteria</taxon>
        <taxon>Sphingomonadales</taxon>
        <taxon>Sphingomonadaceae</taxon>
        <taxon>Sphingomonas</taxon>
    </lineage>
</organism>
<dbReference type="GO" id="GO:0046872">
    <property type="term" value="F:metal ion binding"/>
    <property type="evidence" value="ECO:0007669"/>
    <property type="project" value="UniProtKB-KW"/>
</dbReference>
<dbReference type="GO" id="GO:0004494">
    <property type="term" value="F:methylmalonyl-CoA mutase activity"/>
    <property type="evidence" value="ECO:0007669"/>
    <property type="project" value="UniProtKB-EC"/>
</dbReference>
<dbReference type="AlphaFoldDB" id="A0A2W5A073"/>
<reference evidence="11 12" key="1">
    <citation type="submission" date="2017-08" db="EMBL/GenBank/DDBJ databases">
        <title>Infants hospitalized years apart are colonized by the same room-sourced microbial strains.</title>
        <authorList>
            <person name="Brooks B."/>
            <person name="Olm M.R."/>
            <person name="Firek B.A."/>
            <person name="Baker R."/>
            <person name="Thomas B.C."/>
            <person name="Morowitz M.J."/>
            <person name="Banfield J.F."/>
        </authorList>
    </citation>
    <scope>NUCLEOTIDE SEQUENCE [LARGE SCALE GENOMIC DNA]</scope>
    <source>
        <strain evidence="11">S2_018_000_R2_101</strain>
    </source>
</reference>
<comment type="cofactor">
    <cofactor evidence="1">
        <name>adenosylcob(III)alamin</name>
        <dbReference type="ChEBI" id="CHEBI:18408"/>
    </cofactor>
</comment>
<keyword evidence="5" id="KW-0846">Cobalamin</keyword>
<dbReference type="InterPro" id="IPR058549">
    <property type="entry name" value="MeMalonylCoA_mutase_a/b_site"/>
</dbReference>
<evidence type="ECO:0000313" key="12">
    <source>
        <dbReference type="Proteomes" id="UP000249066"/>
    </source>
</evidence>
<dbReference type="NCBIfam" id="NF006944">
    <property type="entry name" value="PRK09426.1"/>
    <property type="match status" value="1"/>
</dbReference>
<evidence type="ECO:0000313" key="11">
    <source>
        <dbReference type="EMBL" id="PZO87943.1"/>
    </source>
</evidence>
<dbReference type="GO" id="GO:0019678">
    <property type="term" value="P:propionate metabolic process, methylmalonyl pathway"/>
    <property type="evidence" value="ECO:0007669"/>
    <property type="project" value="TreeGrafter"/>
</dbReference>
<proteinExistence type="inferred from homology"/>
<evidence type="ECO:0000256" key="2">
    <source>
        <dbReference type="ARBA" id="ARBA00005146"/>
    </source>
</evidence>